<proteinExistence type="predicted"/>
<reference evidence="1" key="1">
    <citation type="submission" date="2014-11" db="EMBL/GenBank/DDBJ databases">
        <authorList>
            <person name="Amaro Gonzalez C."/>
        </authorList>
    </citation>
    <scope>NUCLEOTIDE SEQUENCE</scope>
</reference>
<evidence type="ECO:0000313" key="1">
    <source>
        <dbReference type="EMBL" id="JAH25334.1"/>
    </source>
</evidence>
<accession>A0A0E9R8B7</accession>
<sequence>MLLCLRLTTIRSLFVQLIVFTHS</sequence>
<name>A0A0E9R8B7_ANGAN</name>
<dbReference type="EMBL" id="GBXM01083243">
    <property type="protein sequence ID" value="JAH25334.1"/>
    <property type="molecule type" value="Transcribed_RNA"/>
</dbReference>
<reference evidence="1" key="2">
    <citation type="journal article" date="2015" name="Fish Shellfish Immunol.">
        <title>Early steps in the European eel (Anguilla anguilla)-Vibrio vulnificus interaction in the gills: Role of the RtxA13 toxin.</title>
        <authorList>
            <person name="Callol A."/>
            <person name="Pajuelo D."/>
            <person name="Ebbesson L."/>
            <person name="Teles M."/>
            <person name="MacKenzie S."/>
            <person name="Amaro C."/>
        </authorList>
    </citation>
    <scope>NUCLEOTIDE SEQUENCE</scope>
</reference>
<dbReference type="AlphaFoldDB" id="A0A0E9R8B7"/>
<protein>
    <submittedName>
        <fullName evidence="1">Uncharacterized protein</fullName>
    </submittedName>
</protein>
<organism evidence="1">
    <name type="scientific">Anguilla anguilla</name>
    <name type="common">European freshwater eel</name>
    <name type="synonym">Muraena anguilla</name>
    <dbReference type="NCBI Taxonomy" id="7936"/>
    <lineage>
        <taxon>Eukaryota</taxon>
        <taxon>Metazoa</taxon>
        <taxon>Chordata</taxon>
        <taxon>Craniata</taxon>
        <taxon>Vertebrata</taxon>
        <taxon>Euteleostomi</taxon>
        <taxon>Actinopterygii</taxon>
        <taxon>Neopterygii</taxon>
        <taxon>Teleostei</taxon>
        <taxon>Anguilliformes</taxon>
        <taxon>Anguillidae</taxon>
        <taxon>Anguilla</taxon>
    </lineage>
</organism>